<keyword evidence="4" id="KW-1185">Reference proteome</keyword>
<dbReference type="SMART" id="SM00554">
    <property type="entry name" value="FAS1"/>
    <property type="match status" value="2"/>
</dbReference>
<protein>
    <submittedName>
        <fullName evidence="3">TGFBI protein</fullName>
    </submittedName>
</protein>
<dbReference type="GO" id="GO:0030198">
    <property type="term" value="P:extracellular matrix organization"/>
    <property type="evidence" value="ECO:0007669"/>
    <property type="project" value="TreeGrafter"/>
</dbReference>
<accession>A0A8K0F3V0</accession>
<dbReference type="InterPro" id="IPR000782">
    <property type="entry name" value="FAS1_domain"/>
</dbReference>
<feature type="signal peptide" evidence="1">
    <location>
        <begin position="1"/>
        <end position="16"/>
    </location>
</feature>
<dbReference type="GO" id="GO:0007155">
    <property type="term" value="P:cell adhesion"/>
    <property type="evidence" value="ECO:0007669"/>
    <property type="project" value="TreeGrafter"/>
</dbReference>
<proteinExistence type="predicted"/>
<reference evidence="3" key="1">
    <citation type="submission" date="2022-01" db="EMBL/GenBank/DDBJ databases">
        <authorList>
            <person name="Braso-Vives M."/>
        </authorList>
    </citation>
    <scope>NUCLEOTIDE SEQUENCE</scope>
</reference>
<evidence type="ECO:0000313" key="4">
    <source>
        <dbReference type="Proteomes" id="UP000838412"/>
    </source>
</evidence>
<evidence type="ECO:0000259" key="2">
    <source>
        <dbReference type="PROSITE" id="PS50213"/>
    </source>
</evidence>
<dbReference type="PANTHER" id="PTHR10900">
    <property type="entry name" value="PERIOSTIN-RELATED"/>
    <property type="match status" value="1"/>
</dbReference>
<feature type="domain" description="FAS1" evidence="2">
    <location>
        <begin position="16"/>
        <end position="149"/>
    </location>
</feature>
<dbReference type="AlphaFoldDB" id="A0A8K0F3V0"/>
<gene>
    <name evidence="3" type="primary">TGFBI</name>
    <name evidence="3" type="ORF">BLAG_LOCUS25264</name>
</gene>
<feature type="chain" id="PRO_5035451929" evidence="1">
    <location>
        <begin position="17"/>
        <end position="294"/>
    </location>
</feature>
<dbReference type="GO" id="GO:0005615">
    <property type="term" value="C:extracellular space"/>
    <property type="evidence" value="ECO:0007669"/>
    <property type="project" value="TreeGrafter"/>
</dbReference>
<sequence>MRYLLVLLPLCWLVGAQNDVVDVMNNLGLRTTVQLLGVANLIPVLQARESCTVFAPTDEAFSNLPTDLKQQLLSSKMFLIEVLLFHVSPNTTMSTDWKNNQLVMTLLETISIRINKYPSTVAMTADGGVISNPDNKASNGVVHVIDQVLYPLPFDTIANEVGMVGQLYELSKVIEKTGFGKILSDDGPLTFFAPTDDAFQKLPNATLQNLLKNVTALEDVLSYHVVRGGVYYKAGLSNGEELTTLQTGTLECHVNRTSGSEPQVKINNAKIVGLVVPALNGAVHMIDTILFPPK</sequence>
<dbReference type="EMBL" id="OV696694">
    <property type="protein sequence ID" value="CAH1274154.1"/>
    <property type="molecule type" value="Genomic_DNA"/>
</dbReference>
<dbReference type="OrthoDB" id="286301at2759"/>
<dbReference type="PROSITE" id="PS50213">
    <property type="entry name" value="FAS1"/>
    <property type="match status" value="2"/>
</dbReference>
<dbReference type="FunFam" id="2.30.180.10:FF:000103">
    <property type="match status" value="1"/>
</dbReference>
<dbReference type="GO" id="GO:0031012">
    <property type="term" value="C:extracellular matrix"/>
    <property type="evidence" value="ECO:0007669"/>
    <property type="project" value="TreeGrafter"/>
</dbReference>
<dbReference type="FunFam" id="2.30.180.10:FF:000080">
    <property type="entry name" value="Predicted protein"/>
    <property type="match status" value="1"/>
</dbReference>
<dbReference type="GO" id="GO:0050839">
    <property type="term" value="F:cell adhesion molecule binding"/>
    <property type="evidence" value="ECO:0007669"/>
    <property type="project" value="TreeGrafter"/>
</dbReference>
<dbReference type="Gene3D" id="2.30.180.10">
    <property type="entry name" value="FAS1 domain"/>
    <property type="match status" value="2"/>
</dbReference>
<evidence type="ECO:0000256" key="1">
    <source>
        <dbReference type="SAM" id="SignalP"/>
    </source>
</evidence>
<dbReference type="InterPro" id="IPR050904">
    <property type="entry name" value="Adhesion/Biosynth-related"/>
</dbReference>
<feature type="domain" description="FAS1" evidence="2">
    <location>
        <begin position="154"/>
        <end position="290"/>
    </location>
</feature>
<dbReference type="Pfam" id="PF02469">
    <property type="entry name" value="Fasciclin"/>
    <property type="match status" value="2"/>
</dbReference>
<evidence type="ECO:0000313" key="3">
    <source>
        <dbReference type="EMBL" id="CAH1274154.1"/>
    </source>
</evidence>
<organism evidence="3 4">
    <name type="scientific">Branchiostoma lanceolatum</name>
    <name type="common">Common lancelet</name>
    <name type="synonym">Amphioxus lanceolatum</name>
    <dbReference type="NCBI Taxonomy" id="7740"/>
    <lineage>
        <taxon>Eukaryota</taxon>
        <taxon>Metazoa</taxon>
        <taxon>Chordata</taxon>
        <taxon>Cephalochordata</taxon>
        <taxon>Leptocardii</taxon>
        <taxon>Amphioxiformes</taxon>
        <taxon>Branchiostomatidae</taxon>
        <taxon>Branchiostoma</taxon>
    </lineage>
</organism>
<dbReference type="PANTHER" id="PTHR10900:SF124">
    <property type="entry name" value="FI05614P"/>
    <property type="match status" value="1"/>
</dbReference>
<name>A0A8K0F3V0_BRALA</name>
<keyword evidence="1" id="KW-0732">Signal</keyword>
<dbReference type="SUPFAM" id="SSF82153">
    <property type="entry name" value="FAS1 domain"/>
    <property type="match status" value="2"/>
</dbReference>
<dbReference type="Proteomes" id="UP000838412">
    <property type="component" value="Chromosome 9"/>
</dbReference>
<dbReference type="InterPro" id="IPR036378">
    <property type="entry name" value="FAS1_dom_sf"/>
</dbReference>